<feature type="transmembrane region" description="Helical" evidence="2">
    <location>
        <begin position="38"/>
        <end position="56"/>
    </location>
</feature>
<evidence type="ECO:0000313" key="3">
    <source>
        <dbReference type="EMBL" id="CAD9584959.1"/>
    </source>
</evidence>
<dbReference type="GO" id="GO:0051999">
    <property type="term" value="P:mannosyl-inositol phosphorylceramide biosynthetic process"/>
    <property type="evidence" value="ECO:0007669"/>
    <property type="project" value="TreeGrafter"/>
</dbReference>
<evidence type="ECO:0008006" key="4">
    <source>
        <dbReference type="Google" id="ProtNLM"/>
    </source>
</evidence>
<keyword evidence="1" id="KW-0808">Transferase</keyword>
<reference evidence="3" key="1">
    <citation type="submission" date="2021-01" db="EMBL/GenBank/DDBJ databases">
        <authorList>
            <person name="Corre E."/>
            <person name="Pelletier E."/>
            <person name="Niang G."/>
            <person name="Scheremetjew M."/>
            <person name="Finn R."/>
            <person name="Kale V."/>
            <person name="Holt S."/>
            <person name="Cochrane G."/>
            <person name="Meng A."/>
            <person name="Brown T."/>
            <person name="Cohen L."/>
        </authorList>
    </citation>
    <scope>NUCLEOTIDE SEQUENCE</scope>
    <source>
        <strain evidence="3">SM1012Den-03</strain>
    </source>
</reference>
<dbReference type="PANTHER" id="PTHR32385">
    <property type="entry name" value="MANNOSYL PHOSPHORYLINOSITOL CERAMIDE SYNTHASE"/>
    <property type="match status" value="1"/>
</dbReference>
<dbReference type="AlphaFoldDB" id="A0A7S2KSE1"/>
<dbReference type="InterPro" id="IPR051706">
    <property type="entry name" value="Glycosyltransferase_domain"/>
</dbReference>
<dbReference type="Gene3D" id="3.90.550.20">
    <property type="match status" value="1"/>
</dbReference>
<dbReference type="EMBL" id="HBGZ01006798">
    <property type="protein sequence ID" value="CAD9584959.1"/>
    <property type="molecule type" value="Transcribed_RNA"/>
</dbReference>
<gene>
    <name evidence="3" type="ORF">SMAR0320_LOCUS4785</name>
</gene>
<protein>
    <recommendedName>
        <fullName evidence="4">Alpha 1,4-glycosyltransferase domain-containing protein</fullName>
    </recommendedName>
</protein>
<dbReference type="PANTHER" id="PTHR32385:SF15">
    <property type="entry name" value="INOSITOL PHOSPHOCERAMIDE MANNOSYLTRANSFERASE 1"/>
    <property type="match status" value="1"/>
</dbReference>
<keyword evidence="2" id="KW-1133">Transmembrane helix</keyword>
<evidence type="ECO:0000256" key="1">
    <source>
        <dbReference type="ARBA" id="ARBA00022679"/>
    </source>
</evidence>
<dbReference type="GO" id="GO:0000030">
    <property type="term" value="F:mannosyltransferase activity"/>
    <property type="evidence" value="ECO:0007669"/>
    <property type="project" value="TreeGrafter"/>
</dbReference>
<accession>A0A7S2KSE1</accession>
<name>A0A7S2KSE1_9STRA</name>
<sequence length="323" mass="36884">MLRRRLNWGVLSGNHSAIQQTSMENKKLNSNRTKNKKMGVLLIVTAFCSLYLYLYTDNNTVEKKKTDISPKTKITHIPPNFIINTKSGLHNEPLLIQKNVENNLFLFPNYTFIQDDDTSCLEKMKQIPTFAKSNHTLAWFQSNQTPGMFKSDACRLAQLYIHGGVYLDNDLELRFSILDLISRGYDFITSVDLGGKDIFQAIMAASSRHALIQRSMEIIVDEIPKIDPIEPWKNGWLGPKSTRMAMEDLLDYKVQMYTENQKNMMSEKGVLLLKEQELESSHGMMKNRSTDRVCNIAITNGTIVYGFSRVKAYGTVDEKCSTT</sequence>
<keyword evidence="2" id="KW-0812">Transmembrane</keyword>
<dbReference type="Pfam" id="PF04488">
    <property type="entry name" value="Gly_transf_sug"/>
    <property type="match status" value="1"/>
</dbReference>
<proteinExistence type="predicted"/>
<keyword evidence="2" id="KW-0472">Membrane</keyword>
<dbReference type="InterPro" id="IPR029044">
    <property type="entry name" value="Nucleotide-diphossugar_trans"/>
</dbReference>
<dbReference type="GO" id="GO:0016020">
    <property type="term" value="C:membrane"/>
    <property type="evidence" value="ECO:0007669"/>
    <property type="project" value="GOC"/>
</dbReference>
<dbReference type="SUPFAM" id="SSF53448">
    <property type="entry name" value="Nucleotide-diphospho-sugar transferases"/>
    <property type="match status" value="1"/>
</dbReference>
<dbReference type="InterPro" id="IPR007577">
    <property type="entry name" value="GlycoTrfase_DXD_sugar-bd_CS"/>
</dbReference>
<organism evidence="3">
    <name type="scientific">Skeletonema marinoi</name>
    <dbReference type="NCBI Taxonomy" id="267567"/>
    <lineage>
        <taxon>Eukaryota</taxon>
        <taxon>Sar</taxon>
        <taxon>Stramenopiles</taxon>
        <taxon>Ochrophyta</taxon>
        <taxon>Bacillariophyta</taxon>
        <taxon>Coscinodiscophyceae</taxon>
        <taxon>Thalassiosirophycidae</taxon>
        <taxon>Thalassiosirales</taxon>
        <taxon>Skeletonemataceae</taxon>
        <taxon>Skeletonema</taxon>
        <taxon>Skeletonema marinoi-dohrnii complex</taxon>
    </lineage>
</organism>
<evidence type="ECO:0000256" key="2">
    <source>
        <dbReference type="SAM" id="Phobius"/>
    </source>
</evidence>